<sequence>MVKAARPGAMPLHRRGGGLPDEIVVWEILVRLPPKSLLRCRMSPKYIEAAPEVTMLSASMYVSVLIHDRLHWYPQDRNDSKLVLVFDSITESFRHIRAPIVLAYSDIFEMDNALGMYSYNADIATVDIWALQNYENEIWDNKYRVELPVEKIRGRFGRLNGGFDWDVSVVSVDGDVLLLVSKGHRPFCVDTDGKMVDKFHRAGQQFYVTGLRLKQTLVPHNFFAALGGYAVNALPFI</sequence>
<protein>
    <recommendedName>
        <fullName evidence="2">F-box associated domain-containing protein</fullName>
    </recommendedName>
</protein>
<dbReference type="PANTHER" id="PTHR31672:SF2">
    <property type="entry name" value="F-BOX DOMAIN-CONTAINING PROTEIN"/>
    <property type="match status" value="1"/>
</dbReference>
<evidence type="ECO:0008006" key="2">
    <source>
        <dbReference type="Google" id="ProtNLM"/>
    </source>
</evidence>
<dbReference type="InterPro" id="IPR050796">
    <property type="entry name" value="SCF_F-box_component"/>
</dbReference>
<name>M8C6S8_AEGTA</name>
<dbReference type="EnsemblPlants" id="EMT10818">
    <property type="protein sequence ID" value="EMT10818"/>
    <property type="gene ID" value="F775_22865"/>
</dbReference>
<accession>M8C6S8</accession>
<reference evidence="1" key="1">
    <citation type="submission" date="2015-06" db="UniProtKB">
        <authorList>
            <consortium name="EnsemblPlants"/>
        </authorList>
    </citation>
    <scope>IDENTIFICATION</scope>
</reference>
<proteinExistence type="predicted"/>
<organism evidence="1">
    <name type="scientific">Aegilops tauschii</name>
    <name type="common">Tausch's goatgrass</name>
    <name type="synonym">Aegilops squarrosa</name>
    <dbReference type="NCBI Taxonomy" id="37682"/>
    <lineage>
        <taxon>Eukaryota</taxon>
        <taxon>Viridiplantae</taxon>
        <taxon>Streptophyta</taxon>
        <taxon>Embryophyta</taxon>
        <taxon>Tracheophyta</taxon>
        <taxon>Spermatophyta</taxon>
        <taxon>Magnoliopsida</taxon>
        <taxon>Liliopsida</taxon>
        <taxon>Poales</taxon>
        <taxon>Poaceae</taxon>
        <taxon>BOP clade</taxon>
        <taxon>Pooideae</taxon>
        <taxon>Triticodae</taxon>
        <taxon>Triticeae</taxon>
        <taxon>Triticinae</taxon>
        <taxon>Aegilops</taxon>
    </lineage>
</organism>
<dbReference type="PANTHER" id="PTHR31672">
    <property type="entry name" value="BNACNNG10540D PROTEIN"/>
    <property type="match status" value="1"/>
</dbReference>
<evidence type="ECO:0000313" key="1">
    <source>
        <dbReference type="EnsemblPlants" id="EMT10818"/>
    </source>
</evidence>
<dbReference type="AlphaFoldDB" id="M8C6S8"/>